<name>A0ABN1RGZ0_9ACTN</name>
<organism evidence="1 2">
    <name type="scientific">Kribbella koreensis</name>
    <dbReference type="NCBI Taxonomy" id="57909"/>
    <lineage>
        <taxon>Bacteria</taxon>
        <taxon>Bacillati</taxon>
        <taxon>Actinomycetota</taxon>
        <taxon>Actinomycetes</taxon>
        <taxon>Propionibacteriales</taxon>
        <taxon>Kribbellaceae</taxon>
        <taxon>Kribbella</taxon>
    </lineage>
</organism>
<dbReference type="EMBL" id="BAAAHK010000018">
    <property type="protein sequence ID" value="GAA0956837.1"/>
    <property type="molecule type" value="Genomic_DNA"/>
</dbReference>
<sequence length="84" mass="9055">MPTRTDFLLRLTPQELAGVVALTAGVSGVNEAEVSQEDAVVAAIEFALTRLIDDYEVPDPVARSQVQTARNDLRAGWVRGNCSL</sequence>
<keyword evidence="2" id="KW-1185">Reference proteome</keyword>
<gene>
    <name evidence="1" type="ORF">GCM10009554_66800</name>
</gene>
<accession>A0ABN1RGZ0</accession>
<evidence type="ECO:0000313" key="1">
    <source>
        <dbReference type="EMBL" id="GAA0956837.1"/>
    </source>
</evidence>
<reference evidence="1 2" key="1">
    <citation type="journal article" date="2019" name="Int. J. Syst. Evol. Microbiol.">
        <title>The Global Catalogue of Microorganisms (GCM) 10K type strain sequencing project: providing services to taxonomists for standard genome sequencing and annotation.</title>
        <authorList>
            <consortium name="The Broad Institute Genomics Platform"/>
            <consortium name="The Broad Institute Genome Sequencing Center for Infectious Disease"/>
            <person name="Wu L."/>
            <person name="Ma J."/>
        </authorList>
    </citation>
    <scope>NUCLEOTIDE SEQUENCE [LARGE SCALE GENOMIC DNA]</scope>
    <source>
        <strain evidence="1 2">JCM 10977</strain>
    </source>
</reference>
<proteinExistence type="predicted"/>
<dbReference type="RefSeq" id="WP_343979581.1">
    <property type="nucleotide sequence ID" value="NZ_BAAAHK010000018.1"/>
</dbReference>
<dbReference type="Proteomes" id="UP001500542">
    <property type="component" value="Unassembled WGS sequence"/>
</dbReference>
<evidence type="ECO:0000313" key="2">
    <source>
        <dbReference type="Proteomes" id="UP001500542"/>
    </source>
</evidence>
<comment type="caution">
    <text evidence="1">The sequence shown here is derived from an EMBL/GenBank/DDBJ whole genome shotgun (WGS) entry which is preliminary data.</text>
</comment>
<protein>
    <submittedName>
        <fullName evidence="1">Uncharacterized protein</fullName>
    </submittedName>
</protein>